<reference evidence="2 3" key="1">
    <citation type="submission" date="2018-04" db="EMBL/GenBank/DDBJ databases">
        <title>WGS assembly of Panicum hallii var. hallii HAL2.</title>
        <authorList>
            <person name="Lovell J."/>
            <person name="Jenkins J."/>
            <person name="Lowry D."/>
            <person name="Mamidi S."/>
            <person name="Sreedasyam A."/>
            <person name="Weng X."/>
            <person name="Barry K."/>
            <person name="Bonette J."/>
            <person name="Campitelli B."/>
            <person name="Daum C."/>
            <person name="Gordon S."/>
            <person name="Gould B."/>
            <person name="Lipzen A."/>
            <person name="MacQueen A."/>
            <person name="Palacio-Mejia J."/>
            <person name="Plott C."/>
            <person name="Shakirov E."/>
            <person name="Shu S."/>
            <person name="Yoshinaga Y."/>
            <person name="Zane M."/>
            <person name="Rokhsar D."/>
            <person name="Grimwood J."/>
            <person name="Schmutz J."/>
            <person name="Juenger T."/>
        </authorList>
    </citation>
    <scope>NUCLEOTIDE SEQUENCE [LARGE SCALE GENOMIC DNA]</scope>
    <source>
        <strain evidence="3">cv. HAL2</strain>
    </source>
</reference>
<protein>
    <submittedName>
        <fullName evidence="2">Uncharacterized protein</fullName>
    </submittedName>
</protein>
<proteinExistence type="predicted"/>
<dbReference type="Proteomes" id="UP000244336">
    <property type="component" value="Chromosome 4"/>
</dbReference>
<evidence type="ECO:0000256" key="1">
    <source>
        <dbReference type="SAM" id="Coils"/>
    </source>
</evidence>
<evidence type="ECO:0000313" key="3">
    <source>
        <dbReference type="Proteomes" id="UP000244336"/>
    </source>
</evidence>
<accession>A0A2T7E1Q3</accession>
<keyword evidence="1" id="KW-0175">Coiled coil</keyword>
<name>A0A2T7E1Q3_9POAL</name>
<dbReference type="AlphaFoldDB" id="A0A2T7E1Q3"/>
<dbReference type="Gramene" id="PUZ61717">
    <property type="protein sequence ID" value="PUZ61717"/>
    <property type="gene ID" value="GQ55_4G300200"/>
</dbReference>
<feature type="coiled-coil region" evidence="1">
    <location>
        <begin position="93"/>
        <end position="134"/>
    </location>
</feature>
<gene>
    <name evidence="2" type="ORF">GQ55_4G300200</name>
</gene>
<dbReference type="EMBL" id="CM009752">
    <property type="protein sequence ID" value="PUZ61717.1"/>
    <property type="molecule type" value="Genomic_DNA"/>
</dbReference>
<organism evidence="2 3">
    <name type="scientific">Panicum hallii var. hallii</name>
    <dbReference type="NCBI Taxonomy" id="1504633"/>
    <lineage>
        <taxon>Eukaryota</taxon>
        <taxon>Viridiplantae</taxon>
        <taxon>Streptophyta</taxon>
        <taxon>Embryophyta</taxon>
        <taxon>Tracheophyta</taxon>
        <taxon>Spermatophyta</taxon>
        <taxon>Magnoliopsida</taxon>
        <taxon>Liliopsida</taxon>
        <taxon>Poales</taxon>
        <taxon>Poaceae</taxon>
        <taxon>PACMAD clade</taxon>
        <taxon>Panicoideae</taxon>
        <taxon>Panicodae</taxon>
        <taxon>Paniceae</taxon>
        <taxon>Panicinae</taxon>
        <taxon>Panicum</taxon>
        <taxon>Panicum sect. Panicum</taxon>
    </lineage>
</organism>
<sequence>MGPISVLIQDSSAIKQILDEVSSQLPVSLQAKLLPAGHLSSFQAQVAAAHRRIETRRSQSLLRTIIAETCQSINKKKAALDAKVDTSASAHRLCLLEKELEDLEAKVRATKQRIQEEKDLIAGSKQEAEVLTSELKADLTELSNLSKQVVPGADEDDEAVLAEVDRIRLDAIAAIDAFLQ</sequence>
<evidence type="ECO:0000313" key="2">
    <source>
        <dbReference type="EMBL" id="PUZ61717.1"/>
    </source>
</evidence>
<dbReference type="OrthoDB" id="716898at2759"/>
<keyword evidence="3" id="KW-1185">Reference proteome</keyword>